<proteinExistence type="predicted"/>
<dbReference type="GO" id="GO:0008270">
    <property type="term" value="F:zinc ion binding"/>
    <property type="evidence" value="ECO:0007669"/>
    <property type="project" value="UniProtKB-KW"/>
</dbReference>
<evidence type="ECO:0000256" key="1">
    <source>
        <dbReference type="PROSITE-ProRule" id="PRU00042"/>
    </source>
</evidence>
<gene>
    <name evidence="3" type="ORF">L207DRAFT_42667</name>
</gene>
<dbReference type="SMART" id="SM00355">
    <property type="entry name" value="ZnF_C2H2"/>
    <property type="match status" value="3"/>
</dbReference>
<dbReference type="AlphaFoldDB" id="A0A2J6RJL5"/>
<dbReference type="SUPFAM" id="SSF118359">
    <property type="entry name" value="Expressed protein At2g23090/F21P24.15"/>
    <property type="match status" value="1"/>
</dbReference>
<name>A0A2J6RJL5_HYAVF</name>
<protein>
    <recommendedName>
        <fullName evidence="2">C2H2-type domain-containing protein</fullName>
    </recommendedName>
</protein>
<dbReference type="PROSITE" id="PS00028">
    <property type="entry name" value="ZINC_FINGER_C2H2_1"/>
    <property type="match status" value="1"/>
</dbReference>
<dbReference type="Gene3D" id="3.30.160.60">
    <property type="entry name" value="Classic Zinc Finger"/>
    <property type="match status" value="1"/>
</dbReference>
<dbReference type="Proteomes" id="UP000235786">
    <property type="component" value="Unassembled WGS sequence"/>
</dbReference>
<organism evidence="3 4">
    <name type="scientific">Hyaloscypha variabilis (strain UAMH 11265 / GT02V1 / F)</name>
    <name type="common">Meliniomyces variabilis</name>
    <dbReference type="NCBI Taxonomy" id="1149755"/>
    <lineage>
        <taxon>Eukaryota</taxon>
        <taxon>Fungi</taxon>
        <taxon>Dikarya</taxon>
        <taxon>Ascomycota</taxon>
        <taxon>Pezizomycotina</taxon>
        <taxon>Leotiomycetes</taxon>
        <taxon>Helotiales</taxon>
        <taxon>Hyaloscyphaceae</taxon>
        <taxon>Hyaloscypha</taxon>
        <taxon>Hyaloscypha variabilis</taxon>
    </lineage>
</organism>
<dbReference type="PROSITE" id="PS50157">
    <property type="entry name" value="ZINC_FINGER_C2H2_2"/>
    <property type="match status" value="1"/>
</dbReference>
<dbReference type="EMBL" id="KZ613947">
    <property type="protein sequence ID" value="PMD38698.1"/>
    <property type="molecule type" value="Genomic_DNA"/>
</dbReference>
<evidence type="ECO:0000259" key="2">
    <source>
        <dbReference type="PROSITE" id="PS50157"/>
    </source>
</evidence>
<feature type="domain" description="C2H2-type" evidence="2">
    <location>
        <begin position="4"/>
        <end position="29"/>
    </location>
</feature>
<keyword evidence="1" id="KW-0863">Zinc-finger</keyword>
<keyword evidence="4" id="KW-1185">Reference proteome</keyword>
<dbReference type="OrthoDB" id="3444203at2759"/>
<evidence type="ECO:0000313" key="4">
    <source>
        <dbReference type="Proteomes" id="UP000235786"/>
    </source>
</evidence>
<sequence length="95" mass="10838">MPEITCNRTNCGKIFADGEALLAHLRRDHPTNIQCYVCLATFGTNNKALIDHFEEKHPEINGDLKLPCTHPGCRKTAVNQWFLNQHLALDHGFRR</sequence>
<dbReference type="InterPro" id="IPR013087">
    <property type="entry name" value="Znf_C2H2_type"/>
</dbReference>
<keyword evidence="1" id="KW-0862">Zinc</keyword>
<keyword evidence="1" id="KW-0479">Metal-binding</keyword>
<accession>A0A2J6RJL5</accession>
<reference evidence="3 4" key="1">
    <citation type="submission" date="2016-04" db="EMBL/GenBank/DDBJ databases">
        <title>A degradative enzymes factory behind the ericoid mycorrhizal symbiosis.</title>
        <authorList>
            <consortium name="DOE Joint Genome Institute"/>
            <person name="Martino E."/>
            <person name="Morin E."/>
            <person name="Grelet G."/>
            <person name="Kuo A."/>
            <person name="Kohler A."/>
            <person name="Daghino S."/>
            <person name="Barry K."/>
            <person name="Choi C."/>
            <person name="Cichocki N."/>
            <person name="Clum A."/>
            <person name="Copeland A."/>
            <person name="Hainaut M."/>
            <person name="Haridas S."/>
            <person name="Labutti K."/>
            <person name="Lindquist E."/>
            <person name="Lipzen A."/>
            <person name="Khouja H.-R."/>
            <person name="Murat C."/>
            <person name="Ohm R."/>
            <person name="Olson A."/>
            <person name="Spatafora J."/>
            <person name="Veneault-Fourrey C."/>
            <person name="Henrissat B."/>
            <person name="Grigoriev I."/>
            <person name="Martin F."/>
            <person name="Perotto S."/>
        </authorList>
    </citation>
    <scope>NUCLEOTIDE SEQUENCE [LARGE SCALE GENOMIC DNA]</scope>
    <source>
        <strain evidence="3 4">F</strain>
    </source>
</reference>
<evidence type="ECO:0000313" key="3">
    <source>
        <dbReference type="EMBL" id="PMD38698.1"/>
    </source>
</evidence>